<protein>
    <submittedName>
        <fullName evidence="1">Putative major capsid protein</fullName>
    </submittedName>
</protein>
<dbReference type="EMBL" id="JX013863">
    <property type="protein sequence ID" value="AFN39897.1"/>
    <property type="molecule type" value="Genomic_DNA"/>
</dbReference>
<dbReference type="RefSeq" id="YP_008059001.1">
    <property type="nucleotide sequence ID" value="NC_021326.1"/>
</dbReference>
<evidence type="ECO:0000313" key="1">
    <source>
        <dbReference type="EMBL" id="AFN39897.1"/>
    </source>
</evidence>
<dbReference type="SUPFAM" id="SSF56563">
    <property type="entry name" value="Major capsid protein gp5"/>
    <property type="match status" value="1"/>
</dbReference>
<evidence type="ECO:0000313" key="2">
    <source>
        <dbReference type="Proteomes" id="UP000013498"/>
    </source>
</evidence>
<dbReference type="NCBIfam" id="TIGR04387">
    <property type="entry name" value="capsid_maj_N4"/>
    <property type="match status" value="1"/>
</dbReference>
<name>M9NS81_9CAUD</name>
<organism evidence="1 2">
    <name type="scientific">Staphylococcus phage StauST398-1</name>
    <dbReference type="NCBI Taxonomy" id="1195068"/>
    <lineage>
        <taxon>Viruses</taxon>
        <taxon>Duplodnaviria</taxon>
        <taxon>Heunggongvirae</taxon>
        <taxon>Uroviricota</taxon>
        <taxon>Caudoviricetes</taxon>
        <taxon>Azeredovirinae</taxon>
        <taxon>Phietavirus</taxon>
        <taxon>Phietavirus StauST3981</taxon>
    </lineage>
</organism>
<sequence length="274" mass="29612">MAQGFTKTSNQIIPEVLAPMMQAQLEKKLRFASFAEVDSTLQGQPGDTLTFPAFVYSGDAQVVAEGEKIPTDILETKKREAKIRKIAKGTSITDEALLSGYGDPQGEQVRQHGLAHANKVDNDVLEALMGAKLTVNADITKLNGLQSAIDKFNDEDLEPMVLFINPLDAGKLRGDASTNFTRATELGDDIIVKGAFGEALGAIIVRSNKLEAGTAILAKKGAVKLILKRDFFLEVARDASTKTTALYSDKHYVAYLYDESKAVKITKGSGSLEM</sequence>
<proteinExistence type="predicted"/>
<gene>
    <name evidence="1" type="ORF">StauST398-1_0028</name>
</gene>
<accession>M9NS81</accession>
<dbReference type="Proteomes" id="UP000013498">
    <property type="component" value="Segment"/>
</dbReference>
<dbReference type="Pfam" id="PF25209">
    <property type="entry name" value="Phage_capsid_4"/>
    <property type="match status" value="1"/>
</dbReference>
<dbReference type="GeneID" id="16187333"/>
<dbReference type="KEGG" id="vg:16187333"/>
<keyword evidence="2" id="KW-1185">Reference proteome</keyword>
<dbReference type="OrthoDB" id="7082at10239"/>
<reference evidence="1 2" key="1">
    <citation type="journal article" date="2013" name="Infect. Genet. Evol.">
        <title>Analysis of prophages harbored by the human-adapted subpopulation of Staphylococcus aureus CC398.</title>
        <authorList>
            <person name="van der Mee-Marquet N."/>
            <person name="Corvaglia A.R."/>
            <person name="Valentin A.S."/>
            <person name="Hernandez D."/>
            <person name="Bertrand X."/>
            <person name="Girard M."/>
            <person name="Kluytmans J."/>
            <person name="Donnio P.Y."/>
            <person name="Quentin R."/>
            <person name="Francois P."/>
        </authorList>
    </citation>
    <scope>NUCLEOTIDE SEQUENCE [LARGE SCALE GENOMIC DNA]</scope>
</reference>